<dbReference type="PANTHER" id="PTHR21646">
    <property type="entry name" value="UBIQUITIN CARBOXYL-TERMINAL HYDROLASE"/>
    <property type="match status" value="1"/>
</dbReference>
<keyword evidence="1" id="KW-0378">Hydrolase</keyword>
<protein>
    <submittedName>
        <fullName evidence="1">Putative ubiquitin carboxyl-terminal hydrolase 43</fullName>
    </submittedName>
</protein>
<dbReference type="Proteomes" id="UP000230750">
    <property type="component" value="Unassembled WGS sequence"/>
</dbReference>
<dbReference type="EMBL" id="MRZV01001585">
    <property type="protein sequence ID" value="PIK36974.1"/>
    <property type="molecule type" value="Genomic_DNA"/>
</dbReference>
<comment type="caution">
    <text evidence="1">The sequence shown here is derived from an EMBL/GenBank/DDBJ whole genome shotgun (WGS) entry which is preliminary data.</text>
</comment>
<dbReference type="AlphaFoldDB" id="A0A2G8JMI7"/>
<dbReference type="PANTHER" id="PTHR21646:SF14">
    <property type="entry name" value="FI05488P"/>
    <property type="match status" value="1"/>
</dbReference>
<dbReference type="InterPro" id="IPR038765">
    <property type="entry name" value="Papain-like_cys_pep_sf"/>
</dbReference>
<name>A0A2G8JMI7_STIJA</name>
<organism evidence="1 2">
    <name type="scientific">Stichopus japonicus</name>
    <name type="common">Sea cucumber</name>
    <dbReference type="NCBI Taxonomy" id="307972"/>
    <lineage>
        <taxon>Eukaryota</taxon>
        <taxon>Metazoa</taxon>
        <taxon>Echinodermata</taxon>
        <taxon>Eleutherozoa</taxon>
        <taxon>Echinozoa</taxon>
        <taxon>Holothuroidea</taxon>
        <taxon>Aspidochirotacea</taxon>
        <taxon>Aspidochirotida</taxon>
        <taxon>Stichopodidae</taxon>
        <taxon>Apostichopus</taxon>
    </lineage>
</organism>
<gene>
    <name evidence="1" type="ORF">BSL78_26198</name>
</gene>
<sequence length="399" mass="45132">MNSHNKSDELLAAESQANYLRHNSSFIHDIFHAQFRSSLKCLNCGQQSSTFEPFLCVSVPIPQRTTRVLTVVVAFITGEPRVIKMAVKGRIKWKSGRVKRRGGQTVQDRCYKGIFDTVLLDQYTGIGNNIDTVVPDRFDTLTCPIARTLTNLLPFRVQSWQAAFPCFGRTLVLCEVYADGFYRCFSDLQPLHDVRDGDNIYAVEIPNNSYSALTSSQVRPYIHGVYHGQPIKEPVTLLVINQVGYGRVGKRIGVCSDQNGNRSILTSQCSRPLYHHIVSSMLQFTASKGEPPHIKAVVEWKEDLTHLFSEGAIDVHIAEHEDYRRLKSTHSQPVCATLQECLDIFTQEEKLAADNAWQCMNCRKLQQCTKKLSLWSLPDISWYISSGSNRCEESTQCFS</sequence>
<evidence type="ECO:0000313" key="2">
    <source>
        <dbReference type="Proteomes" id="UP000230750"/>
    </source>
</evidence>
<dbReference type="SUPFAM" id="SSF54001">
    <property type="entry name" value="Cysteine proteinases"/>
    <property type="match status" value="1"/>
</dbReference>
<accession>A0A2G8JMI7</accession>
<dbReference type="OrthoDB" id="292964at2759"/>
<dbReference type="Gene3D" id="3.90.70.10">
    <property type="entry name" value="Cysteine proteinases"/>
    <property type="match status" value="2"/>
</dbReference>
<dbReference type="InterPro" id="IPR050185">
    <property type="entry name" value="Ub_carboxyl-term_hydrolase"/>
</dbReference>
<proteinExistence type="predicted"/>
<dbReference type="GO" id="GO:0016787">
    <property type="term" value="F:hydrolase activity"/>
    <property type="evidence" value="ECO:0007669"/>
    <property type="project" value="UniProtKB-KW"/>
</dbReference>
<dbReference type="STRING" id="307972.A0A2G8JMI7"/>
<reference evidence="1 2" key="1">
    <citation type="journal article" date="2017" name="PLoS Biol.">
        <title>The sea cucumber genome provides insights into morphological evolution and visceral regeneration.</title>
        <authorList>
            <person name="Zhang X."/>
            <person name="Sun L."/>
            <person name="Yuan J."/>
            <person name="Sun Y."/>
            <person name="Gao Y."/>
            <person name="Zhang L."/>
            <person name="Li S."/>
            <person name="Dai H."/>
            <person name="Hamel J.F."/>
            <person name="Liu C."/>
            <person name="Yu Y."/>
            <person name="Liu S."/>
            <person name="Lin W."/>
            <person name="Guo K."/>
            <person name="Jin S."/>
            <person name="Xu P."/>
            <person name="Storey K.B."/>
            <person name="Huan P."/>
            <person name="Zhang T."/>
            <person name="Zhou Y."/>
            <person name="Zhang J."/>
            <person name="Lin C."/>
            <person name="Li X."/>
            <person name="Xing L."/>
            <person name="Huo D."/>
            <person name="Sun M."/>
            <person name="Wang L."/>
            <person name="Mercier A."/>
            <person name="Li F."/>
            <person name="Yang H."/>
            <person name="Xiang J."/>
        </authorList>
    </citation>
    <scope>NUCLEOTIDE SEQUENCE [LARGE SCALE GENOMIC DNA]</scope>
    <source>
        <strain evidence="1">Shaxun</strain>
        <tissue evidence="1">Muscle</tissue>
    </source>
</reference>
<evidence type="ECO:0000313" key="1">
    <source>
        <dbReference type="EMBL" id="PIK36974.1"/>
    </source>
</evidence>
<keyword evidence="2" id="KW-1185">Reference proteome</keyword>